<dbReference type="GO" id="GO:0004553">
    <property type="term" value="F:hydrolase activity, hydrolyzing O-glycosyl compounds"/>
    <property type="evidence" value="ECO:0007669"/>
    <property type="project" value="InterPro"/>
</dbReference>
<dbReference type="CDD" id="cd18821">
    <property type="entry name" value="GH43_Pc3Gal43A-like"/>
    <property type="match status" value="1"/>
</dbReference>
<protein>
    <submittedName>
        <fullName evidence="6">Uncharacterized protein</fullName>
    </submittedName>
</protein>
<dbReference type="OrthoDB" id="3426327at2759"/>
<evidence type="ECO:0000313" key="7">
    <source>
        <dbReference type="Proteomes" id="UP000028045"/>
    </source>
</evidence>
<sequence>MAARRFCSALVLATLSSARWIVPGARWYDTDGNLFNAHAGGLAVDQDSGRYFWFGEMKTQEMPEGGGVSVYSSENLVDWDFHGLALEPIEGHPHISPEDIIQRPKVLYSEETGKYHMWWHADDSRYSLLLQGLATSDNIAGPYVFESATAPLGNWSQDFGAFTDYKTGDSYAMYSNGDRREGRDVYVSRFNDNLTAVEEVTFRFNKYDFEAPTIIQTERSYYALMSHKTGYRPNNVVAMRADSLSGPWSQPFFVSPAYTRTFSTQSGFSWRIKGSRATTYLYMADQWDLNSIWESRNVWLPIEIDDEDGSLKVLWYDVYDLNVETGVYKPIRGSTYTSRYAKFTGDAHLQEASFASNNVIATGIYGNDSKVEFTVDGQGADQWVSFYHQNIDDMGFGDQPMGQPDRINGTWQIRRISSVVVNGDEDNVHTLYQKDTHKGIILSTPLLLPLAKGKNTITIGGLYNGFDYRGADLDRVVVYPPEPTGNSRRWMESLKFW</sequence>
<dbReference type="AlphaFoldDB" id="A0A084B4A2"/>
<dbReference type="Gene3D" id="2.60.120.260">
    <property type="entry name" value="Galactose-binding domain-like"/>
    <property type="match status" value="1"/>
</dbReference>
<evidence type="ECO:0000313" key="6">
    <source>
        <dbReference type="EMBL" id="KEY72381.1"/>
    </source>
</evidence>
<accession>A0A084B4A2</accession>
<evidence type="ECO:0000256" key="4">
    <source>
        <dbReference type="RuleBase" id="RU361187"/>
    </source>
</evidence>
<dbReference type="Proteomes" id="UP000028045">
    <property type="component" value="Unassembled WGS sequence"/>
</dbReference>
<proteinExistence type="inferred from homology"/>
<feature type="chain" id="PRO_5001771683" evidence="5">
    <location>
        <begin position="19"/>
        <end position="497"/>
    </location>
</feature>
<keyword evidence="7" id="KW-1185">Reference proteome</keyword>
<dbReference type="Gene3D" id="2.115.10.20">
    <property type="entry name" value="Glycosyl hydrolase domain, family 43"/>
    <property type="match status" value="1"/>
</dbReference>
<dbReference type="GO" id="GO:0005975">
    <property type="term" value="P:carbohydrate metabolic process"/>
    <property type="evidence" value="ECO:0007669"/>
    <property type="project" value="InterPro"/>
</dbReference>
<evidence type="ECO:0000256" key="2">
    <source>
        <dbReference type="ARBA" id="ARBA00022801"/>
    </source>
</evidence>
<comment type="similarity">
    <text evidence="1 4">Belongs to the glycosyl hydrolase 43 family.</text>
</comment>
<dbReference type="Pfam" id="PF04616">
    <property type="entry name" value="Glyco_hydro_43"/>
    <property type="match status" value="1"/>
</dbReference>
<dbReference type="InterPro" id="IPR023296">
    <property type="entry name" value="Glyco_hydro_beta-prop_sf"/>
</dbReference>
<evidence type="ECO:0000256" key="3">
    <source>
        <dbReference type="ARBA" id="ARBA00023295"/>
    </source>
</evidence>
<dbReference type="InterPro" id="IPR006710">
    <property type="entry name" value="Glyco_hydro_43"/>
</dbReference>
<dbReference type="PANTHER" id="PTHR22925">
    <property type="entry name" value="GLYCOSYL HYDROLASE 43 FAMILY MEMBER"/>
    <property type="match status" value="1"/>
</dbReference>
<keyword evidence="2 4" id="KW-0378">Hydrolase</keyword>
<reference evidence="6 7" key="1">
    <citation type="journal article" date="2014" name="BMC Genomics">
        <title>Comparative genome sequencing reveals chemotype-specific gene clusters in the toxigenic black mold Stachybotrys.</title>
        <authorList>
            <person name="Semeiks J."/>
            <person name="Borek D."/>
            <person name="Otwinowski Z."/>
            <person name="Grishin N.V."/>
        </authorList>
    </citation>
    <scope>NUCLEOTIDE SEQUENCE [LARGE SCALE GENOMIC DNA]</scope>
    <source>
        <strain evidence="7">CBS 109288 / IBT 7711</strain>
    </source>
</reference>
<evidence type="ECO:0000256" key="1">
    <source>
        <dbReference type="ARBA" id="ARBA00009865"/>
    </source>
</evidence>
<dbReference type="SUPFAM" id="SSF75005">
    <property type="entry name" value="Arabinanase/levansucrase/invertase"/>
    <property type="match status" value="1"/>
</dbReference>
<keyword evidence="3 4" id="KW-0326">Glycosidase</keyword>
<dbReference type="HOGENOM" id="CLU_016116_1_1_1"/>
<keyword evidence="5" id="KW-0732">Signal</keyword>
<name>A0A084B4A2_STACB</name>
<gene>
    <name evidence="6" type="ORF">S7711_01055</name>
</gene>
<feature type="signal peptide" evidence="5">
    <location>
        <begin position="1"/>
        <end position="18"/>
    </location>
</feature>
<dbReference type="PANTHER" id="PTHR22925:SF39">
    <property type="entry name" value="PUTATIVE (AFU_ORTHOLOGUE AFUA_5G14190)-RELATED"/>
    <property type="match status" value="1"/>
</dbReference>
<dbReference type="EMBL" id="KL648095">
    <property type="protein sequence ID" value="KEY72381.1"/>
    <property type="molecule type" value="Genomic_DNA"/>
</dbReference>
<evidence type="ECO:0000256" key="5">
    <source>
        <dbReference type="SAM" id="SignalP"/>
    </source>
</evidence>
<organism evidence="6 7">
    <name type="scientific">Stachybotrys chartarum (strain CBS 109288 / IBT 7711)</name>
    <name type="common">Toxic black mold</name>
    <name type="synonym">Stilbospora chartarum</name>
    <dbReference type="NCBI Taxonomy" id="1280523"/>
    <lineage>
        <taxon>Eukaryota</taxon>
        <taxon>Fungi</taxon>
        <taxon>Dikarya</taxon>
        <taxon>Ascomycota</taxon>
        <taxon>Pezizomycotina</taxon>
        <taxon>Sordariomycetes</taxon>
        <taxon>Hypocreomycetidae</taxon>
        <taxon>Hypocreales</taxon>
        <taxon>Stachybotryaceae</taxon>
        <taxon>Stachybotrys</taxon>
    </lineage>
</organism>